<evidence type="ECO:0000256" key="11">
    <source>
        <dbReference type="SAM" id="MobiDB-lite"/>
    </source>
</evidence>
<dbReference type="PANTHER" id="PTHR23235:SF120">
    <property type="entry name" value="KRUPPEL-LIKE FACTOR 15"/>
    <property type="match status" value="1"/>
</dbReference>
<evidence type="ECO:0000256" key="9">
    <source>
        <dbReference type="ARBA" id="ARBA00023242"/>
    </source>
</evidence>
<feature type="domain" description="C2H2-type" evidence="12">
    <location>
        <begin position="289"/>
        <end position="318"/>
    </location>
</feature>
<dbReference type="FunFam" id="3.30.160.60:FF:000624">
    <property type="entry name" value="zinc finger protein 697"/>
    <property type="match status" value="1"/>
</dbReference>
<organism evidence="13 14">
    <name type="scientific">Patiria miniata</name>
    <name type="common">Bat star</name>
    <name type="synonym">Asterina miniata</name>
    <dbReference type="NCBI Taxonomy" id="46514"/>
    <lineage>
        <taxon>Eukaryota</taxon>
        <taxon>Metazoa</taxon>
        <taxon>Echinodermata</taxon>
        <taxon>Eleutherozoa</taxon>
        <taxon>Asterozoa</taxon>
        <taxon>Asteroidea</taxon>
        <taxon>Valvatacea</taxon>
        <taxon>Valvatida</taxon>
        <taxon>Asterinidae</taxon>
        <taxon>Patiria</taxon>
    </lineage>
</organism>
<feature type="compositionally biased region" description="Low complexity" evidence="11">
    <location>
        <begin position="33"/>
        <end position="53"/>
    </location>
</feature>
<evidence type="ECO:0000256" key="10">
    <source>
        <dbReference type="PROSITE-ProRule" id="PRU00042"/>
    </source>
</evidence>
<dbReference type="SUPFAM" id="SSF57667">
    <property type="entry name" value="beta-beta-alpha zinc fingers"/>
    <property type="match status" value="2"/>
</dbReference>
<feature type="domain" description="C2H2-type" evidence="12">
    <location>
        <begin position="319"/>
        <end position="348"/>
    </location>
</feature>
<dbReference type="PROSITE" id="PS00028">
    <property type="entry name" value="ZINC_FINGER_C2H2_1"/>
    <property type="match status" value="3"/>
</dbReference>
<protein>
    <recommendedName>
        <fullName evidence="12">C2H2-type domain-containing protein</fullName>
    </recommendedName>
</protein>
<dbReference type="OrthoDB" id="4748970at2759"/>
<dbReference type="InterPro" id="IPR036236">
    <property type="entry name" value="Znf_C2H2_sf"/>
</dbReference>
<keyword evidence="5" id="KW-0862">Zinc</keyword>
<dbReference type="OMA" id="WEGCKWR"/>
<dbReference type="FunFam" id="3.30.160.60:FF:000018">
    <property type="entry name" value="Krueppel-like factor 15"/>
    <property type="match status" value="1"/>
</dbReference>
<dbReference type="InterPro" id="IPR013087">
    <property type="entry name" value="Znf_C2H2_type"/>
</dbReference>
<dbReference type="RefSeq" id="XP_038069675.1">
    <property type="nucleotide sequence ID" value="XM_038213747.1"/>
</dbReference>
<evidence type="ECO:0000256" key="1">
    <source>
        <dbReference type="ARBA" id="ARBA00004123"/>
    </source>
</evidence>
<evidence type="ECO:0000256" key="6">
    <source>
        <dbReference type="ARBA" id="ARBA00023015"/>
    </source>
</evidence>
<dbReference type="GO" id="GO:0008270">
    <property type="term" value="F:zinc ion binding"/>
    <property type="evidence" value="ECO:0007669"/>
    <property type="project" value="UniProtKB-KW"/>
</dbReference>
<dbReference type="FunFam" id="3.30.160.60:FF:002639">
    <property type="entry name" value="Kruppel-Like Factor (Zinc finger protein)"/>
    <property type="match status" value="1"/>
</dbReference>
<evidence type="ECO:0000256" key="4">
    <source>
        <dbReference type="ARBA" id="ARBA00022771"/>
    </source>
</evidence>
<dbReference type="GO" id="GO:0005634">
    <property type="term" value="C:nucleus"/>
    <property type="evidence" value="ECO:0007669"/>
    <property type="project" value="UniProtKB-SubCell"/>
</dbReference>
<keyword evidence="7" id="KW-0238">DNA-binding</keyword>
<evidence type="ECO:0000313" key="14">
    <source>
        <dbReference type="Proteomes" id="UP000887568"/>
    </source>
</evidence>
<accession>A0A914AZU7</accession>
<feature type="region of interest" description="Disordered" evidence="11">
    <location>
        <begin position="251"/>
        <end position="281"/>
    </location>
</feature>
<evidence type="ECO:0000256" key="7">
    <source>
        <dbReference type="ARBA" id="ARBA00023125"/>
    </source>
</evidence>
<dbReference type="SMART" id="SM00355">
    <property type="entry name" value="ZnF_C2H2"/>
    <property type="match status" value="3"/>
</dbReference>
<dbReference type="GeneID" id="119738787"/>
<keyword evidence="8" id="KW-0804">Transcription</keyword>
<keyword evidence="2" id="KW-0479">Metal-binding</keyword>
<name>A0A914AZU7_PATMI</name>
<dbReference type="Gene3D" id="3.30.160.60">
    <property type="entry name" value="Classic Zinc Finger"/>
    <property type="match status" value="3"/>
</dbReference>
<dbReference type="AlphaFoldDB" id="A0A914AZU7"/>
<dbReference type="PROSITE" id="PS50157">
    <property type="entry name" value="ZINC_FINGER_C2H2_2"/>
    <property type="match status" value="3"/>
</dbReference>
<reference evidence="13" key="1">
    <citation type="submission" date="2022-11" db="UniProtKB">
        <authorList>
            <consortium name="EnsemblMetazoa"/>
        </authorList>
    </citation>
    <scope>IDENTIFICATION</scope>
</reference>
<sequence length="390" mass="43309">MVDVYRTRSSLERESWTLQRLNSAGDLEEESDANSSSSDEISCMSDSNSSLSPSEDDLFLEYLFSQGLADTEMSNTIRDALFSVRIDHNKLDFDAVADSVYPDGEPVYYTPQPTPIYPPDPLLHHSYNLVEPPKIACDDYFKPLPYIMSTDSMNGNYLHPPWQQCQGGVNLPTLDSPRQPGKPPIPRGVMASHSPPAVPLSRSVTKGLSVSETVIQVSTPVKNEPVSPQNLTSQRMALLPASGVRITHIPVTTPTGAVGNTSPAEPTTAVRKPSRSRGTGKVADELKIHKCTYPNCGKMYSKSSHLKAHLRRHTGEKPFVCTWEGCKWRFSRSDELARHKRSHSGVKPYQCTICEKRFSRSDHLSKHIKVHMNGVTRGVKTTNSNMMVSR</sequence>
<evidence type="ECO:0000256" key="2">
    <source>
        <dbReference type="ARBA" id="ARBA00022723"/>
    </source>
</evidence>
<dbReference type="GO" id="GO:0000981">
    <property type="term" value="F:DNA-binding transcription factor activity, RNA polymerase II-specific"/>
    <property type="evidence" value="ECO:0007669"/>
    <property type="project" value="TreeGrafter"/>
</dbReference>
<feature type="domain" description="C2H2-type" evidence="12">
    <location>
        <begin position="349"/>
        <end position="376"/>
    </location>
</feature>
<evidence type="ECO:0000313" key="13">
    <source>
        <dbReference type="EnsemblMetazoa" id="XP_038069675.1"/>
    </source>
</evidence>
<evidence type="ECO:0000259" key="12">
    <source>
        <dbReference type="PROSITE" id="PS50157"/>
    </source>
</evidence>
<keyword evidence="4 10" id="KW-0863">Zinc-finger</keyword>
<comment type="subcellular location">
    <subcellularLocation>
        <location evidence="1">Nucleus</location>
    </subcellularLocation>
</comment>
<feature type="region of interest" description="Disordered" evidence="11">
    <location>
        <begin position="25"/>
        <end position="53"/>
    </location>
</feature>
<evidence type="ECO:0000256" key="5">
    <source>
        <dbReference type="ARBA" id="ARBA00022833"/>
    </source>
</evidence>
<keyword evidence="14" id="KW-1185">Reference proteome</keyword>
<evidence type="ECO:0000256" key="3">
    <source>
        <dbReference type="ARBA" id="ARBA00022737"/>
    </source>
</evidence>
<dbReference type="EnsemblMetazoa" id="XM_038213747.1">
    <property type="protein sequence ID" value="XP_038069675.1"/>
    <property type="gene ID" value="LOC119738787"/>
</dbReference>
<keyword evidence="9" id="KW-0539">Nucleus</keyword>
<feature type="compositionally biased region" description="Polar residues" evidence="11">
    <location>
        <begin position="251"/>
        <end position="265"/>
    </location>
</feature>
<proteinExistence type="predicted"/>
<dbReference type="PANTHER" id="PTHR23235">
    <property type="entry name" value="KRUEPPEL-LIKE TRANSCRIPTION FACTOR"/>
    <property type="match status" value="1"/>
</dbReference>
<dbReference type="Pfam" id="PF00096">
    <property type="entry name" value="zf-C2H2"/>
    <property type="match status" value="3"/>
</dbReference>
<keyword evidence="3" id="KW-0677">Repeat</keyword>
<dbReference type="GO" id="GO:0000978">
    <property type="term" value="F:RNA polymerase II cis-regulatory region sequence-specific DNA binding"/>
    <property type="evidence" value="ECO:0007669"/>
    <property type="project" value="TreeGrafter"/>
</dbReference>
<keyword evidence="6" id="KW-0805">Transcription regulation</keyword>
<dbReference type="Proteomes" id="UP000887568">
    <property type="component" value="Unplaced"/>
</dbReference>
<evidence type="ECO:0000256" key="8">
    <source>
        <dbReference type="ARBA" id="ARBA00023163"/>
    </source>
</evidence>